<name>A0ABD2BJ84_VESMC</name>
<feature type="region of interest" description="Disordered" evidence="11">
    <location>
        <begin position="74"/>
        <end position="93"/>
    </location>
</feature>
<reference evidence="15 16" key="1">
    <citation type="journal article" date="2024" name="Ann. Entomol. Soc. Am.">
        <title>Genomic analyses of the southern and eastern yellowjacket wasps (Hymenoptera: Vespidae) reveal evolutionary signatures of social life.</title>
        <authorList>
            <person name="Catto M.A."/>
            <person name="Caine P.B."/>
            <person name="Orr S.E."/>
            <person name="Hunt B.G."/>
            <person name="Goodisman M.A.D."/>
        </authorList>
    </citation>
    <scope>NUCLEOTIDE SEQUENCE [LARGE SCALE GENOMIC DNA]</scope>
    <source>
        <strain evidence="15">232</strain>
        <tissue evidence="15">Head and thorax</tissue>
    </source>
</reference>
<feature type="region of interest" description="Disordered" evidence="11">
    <location>
        <begin position="494"/>
        <end position="522"/>
    </location>
</feature>
<keyword evidence="16" id="KW-1185">Reference proteome</keyword>
<evidence type="ECO:0000256" key="11">
    <source>
        <dbReference type="SAM" id="MobiDB-lite"/>
    </source>
</evidence>
<accession>A0ABD2BJ84</accession>
<keyword evidence="5 10" id="KW-0805">Transcription regulation</keyword>
<keyword evidence="8 10" id="KW-0539">Nucleus</keyword>
<evidence type="ECO:0000256" key="6">
    <source>
        <dbReference type="ARBA" id="ARBA00023159"/>
    </source>
</evidence>
<evidence type="ECO:0000256" key="5">
    <source>
        <dbReference type="ARBA" id="ARBA00023015"/>
    </source>
</evidence>
<comment type="caution">
    <text evidence="15">The sequence shown here is derived from an EMBL/GenBank/DDBJ whole genome shotgun (WGS) entry which is preliminary data.</text>
</comment>
<gene>
    <name evidence="10" type="primary">MED15</name>
    <name evidence="15" type="ORF">V1477_015072</name>
</gene>
<evidence type="ECO:0000256" key="2">
    <source>
        <dbReference type="ARBA" id="ARBA00009807"/>
    </source>
</evidence>
<comment type="function">
    <text evidence="10">Component of the Mediator complex, a coactivator involved in the regulated transcription of nearly all RNA polymerase II-dependent genes. Mediator functions as a bridge to convey information from gene-specific regulatory proteins to the basal RNA polymerase II transcription machinery. Mediator is recruited to promoters by direct interactions with regulatory proteins and serves as a scaffold for the assembly of a functional preinitiation complex with RNA polymerase II and the general transcription factors.</text>
</comment>
<comment type="subcellular location">
    <subcellularLocation>
        <location evidence="1 10">Nucleus</location>
    </subcellularLocation>
</comment>
<evidence type="ECO:0000259" key="13">
    <source>
        <dbReference type="Pfam" id="PF21538"/>
    </source>
</evidence>
<evidence type="ECO:0000313" key="16">
    <source>
        <dbReference type="Proteomes" id="UP001607303"/>
    </source>
</evidence>
<dbReference type="EMBL" id="JAYRBN010000075">
    <property type="protein sequence ID" value="KAL2732831.1"/>
    <property type="molecule type" value="Genomic_DNA"/>
</dbReference>
<evidence type="ECO:0000313" key="15">
    <source>
        <dbReference type="EMBL" id="KAL2732831.1"/>
    </source>
</evidence>
<proteinExistence type="inferred from homology"/>
<evidence type="ECO:0000256" key="8">
    <source>
        <dbReference type="ARBA" id="ARBA00023242"/>
    </source>
</evidence>
<evidence type="ECO:0000256" key="3">
    <source>
        <dbReference type="ARBA" id="ARBA00011837"/>
    </source>
</evidence>
<dbReference type="Pfam" id="PF21539">
    <property type="entry name" value="Med15_C"/>
    <property type="match status" value="1"/>
</dbReference>
<dbReference type="PANTHER" id="PTHR31804">
    <property type="entry name" value="MEDIATOR OF RNA POLYMERASE II TRANSCRIPTION SUBUNIT 15"/>
    <property type="match status" value="1"/>
</dbReference>
<dbReference type="InterPro" id="IPR048385">
    <property type="entry name" value="Med15_central"/>
</dbReference>
<dbReference type="Pfam" id="PF09606">
    <property type="entry name" value="Med15_N"/>
    <property type="match status" value="1"/>
</dbReference>
<feature type="domain" description="Mediator of RNA polymerase II transcription subunit 15 N-terminal" evidence="12">
    <location>
        <begin position="5"/>
        <end position="73"/>
    </location>
</feature>
<keyword evidence="7 10" id="KW-0804">Transcription</keyword>
<feature type="domain" description="ARC105/Med15 mediator subunit C-terminal" evidence="14">
    <location>
        <begin position="716"/>
        <end position="823"/>
    </location>
</feature>
<protein>
    <recommendedName>
        <fullName evidence="4 10">Mediator of RNA polymerase II transcription subunit 15</fullName>
    </recommendedName>
    <alternativeName>
        <fullName evidence="9 10">Mediator complex subunit 15</fullName>
    </alternativeName>
</protein>
<comment type="similarity">
    <text evidence="2 10">Belongs to the Mediator complex subunit 15 family.</text>
</comment>
<organism evidence="15 16">
    <name type="scientific">Vespula maculifrons</name>
    <name type="common">Eastern yellow jacket</name>
    <name type="synonym">Wasp</name>
    <dbReference type="NCBI Taxonomy" id="7453"/>
    <lineage>
        <taxon>Eukaryota</taxon>
        <taxon>Metazoa</taxon>
        <taxon>Ecdysozoa</taxon>
        <taxon>Arthropoda</taxon>
        <taxon>Hexapoda</taxon>
        <taxon>Insecta</taxon>
        <taxon>Pterygota</taxon>
        <taxon>Neoptera</taxon>
        <taxon>Endopterygota</taxon>
        <taxon>Hymenoptera</taxon>
        <taxon>Apocrita</taxon>
        <taxon>Aculeata</taxon>
        <taxon>Vespoidea</taxon>
        <taxon>Vespidae</taxon>
        <taxon>Vespinae</taxon>
        <taxon>Vespula</taxon>
    </lineage>
</organism>
<keyword evidence="6 10" id="KW-0010">Activator</keyword>
<feature type="compositionally biased region" description="Low complexity" evidence="11">
    <location>
        <begin position="513"/>
        <end position="522"/>
    </location>
</feature>
<dbReference type="InterPro" id="IPR019087">
    <property type="entry name" value="Med15_N"/>
</dbReference>
<sequence>MATDENSWRTQNFRQSVVAKLDEAVQMSGMPTAKNSIEMESHVFQKAKSKEEYLSFIARLIFHVREMNSKKGAGNIAPGNAGSGGQGMPDPIGALQTLARQGTGNNQMIGMGGPGPNPQGIVPQSSTNTATNPEIEMSSLNNYYYAQYASISESEPNYDSDNPEVFEALKNSPTHIQFINIIEKRRNKELLYEHWKNIIRHESIIEIKDQIKKECGMKVQLRDRVVTYIYKPEIDNDGKYFRFKFVYRYSKILHKWYFSLGCSFLPDILKIRNVLKYDIHNPIGPKIIKIMKKMREIIDAFIESYLYIFQIIDYAEKKYPDIAFQVNRNHTNLKMLLMEKTWPKILQSLNQRPGQPMTMPGLPNKMSGMGMMQSVGTMSHMNAIQGMQSGAILTQINQMNQGNMPQQMNQMIPTQMNQITTGQMQQNMQNQMQNQLSGQMSNQIGGSINSMQTNMPQQMNQISSGQMGPAQVTQQLNHMQRKPGEIINTVFPGPRNVTPNQFLRQSPSPSAPSPAALAAPASNQMVASPALVPSPSPQHPIIAGPQRSVGMAPSPSSSLNTPVAVGATPSPQQEDQAYRDKVRQLSKYIEPLKRMISRMGNDGNVDKLSKMKRLLEILSTPSKRMPMETLLKCEVVLEKVDFKRGDGSVGPPITTLKEHHFFSPLLEAVSTHLQSPVVNHTLQRTFGPCLEALFGPEIKTLPPLKKQKIEEPPSEIPDVLQGEIARLDQRFKVSLDPAQQNGSKCIQLICWLDDRHLPCVPPVSVIVPADYPLTPPRCVMTPHEYTTTFLCAVQKALNARIAKLPRHFSVSQLLDTWEMSVRQASAPTQTPVTASTVLMSL</sequence>
<dbReference type="AlphaFoldDB" id="A0ABD2BJ84"/>
<dbReference type="PANTHER" id="PTHR31804:SF3">
    <property type="entry name" value="MEDIATOR OF RNA POLYMERASE II TRANSCRIPTION SUBUNIT 15"/>
    <property type="match status" value="1"/>
</dbReference>
<evidence type="ECO:0000256" key="9">
    <source>
        <dbReference type="ARBA" id="ARBA00032016"/>
    </source>
</evidence>
<comment type="subunit">
    <text evidence="3 10">Component of the Mediator complex.</text>
</comment>
<evidence type="ECO:0000259" key="14">
    <source>
        <dbReference type="Pfam" id="PF21539"/>
    </source>
</evidence>
<dbReference type="FunFam" id="1.10.246.20:FF:000002">
    <property type="entry name" value="Mediator of RNA polymerase II transcription subunit 15"/>
    <property type="match status" value="1"/>
</dbReference>
<dbReference type="GO" id="GO:0005634">
    <property type="term" value="C:nucleus"/>
    <property type="evidence" value="ECO:0007669"/>
    <property type="project" value="UniProtKB-SubCell"/>
</dbReference>
<dbReference type="InterPro" id="IPR036529">
    <property type="entry name" value="KIX_dom_sf"/>
</dbReference>
<evidence type="ECO:0000256" key="1">
    <source>
        <dbReference type="ARBA" id="ARBA00004123"/>
    </source>
</evidence>
<evidence type="ECO:0000256" key="4">
    <source>
        <dbReference type="ARBA" id="ARBA00019613"/>
    </source>
</evidence>
<dbReference type="InterPro" id="IPR048386">
    <property type="entry name" value="Med15_C"/>
</dbReference>
<evidence type="ECO:0000256" key="10">
    <source>
        <dbReference type="RuleBase" id="RU364148"/>
    </source>
</evidence>
<feature type="domain" description="ARC105/Med15 mediator subunit central" evidence="13">
    <location>
        <begin position="574"/>
        <end position="691"/>
    </location>
</feature>
<dbReference type="Pfam" id="PF21538">
    <property type="entry name" value="Med15_M"/>
    <property type="match status" value="1"/>
</dbReference>
<dbReference type="Proteomes" id="UP001607303">
    <property type="component" value="Unassembled WGS sequence"/>
</dbReference>
<evidence type="ECO:0000256" key="7">
    <source>
        <dbReference type="ARBA" id="ARBA00023163"/>
    </source>
</evidence>
<dbReference type="Gene3D" id="1.10.246.20">
    <property type="entry name" value="Coactivator CBP, KIX domain"/>
    <property type="match status" value="1"/>
</dbReference>
<evidence type="ECO:0000259" key="12">
    <source>
        <dbReference type="Pfam" id="PF09606"/>
    </source>
</evidence>